<feature type="transmembrane region" description="Helical" evidence="2">
    <location>
        <begin position="20"/>
        <end position="39"/>
    </location>
</feature>
<reference evidence="3 4" key="1">
    <citation type="submission" date="2023-07" db="EMBL/GenBank/DDBJ databases">
        <title>Sequencing the genomes of 1000 actinobacteria strains.</title>
        <authorList>
            <person name="Klenk H.-P."/>
        </authorList>
    </citation>
    <scope>NUCLEOTIDE SEQUENCE [LARGE SCALE GENOMIC DNA]</scope>
    <source>
        <strain evidence="3 4">DSM 43749</strain>
    </source>
</reference>
<accession>A0ABU1PVI7</accession>
<evidence type="ECO:0000313" key="3">
    <source>
        <dbReference type="EMBL" id="MDR6593909.1"/>
    </source>
</evidence>
<keyword evidence="2" id="KW-0472">Membrane</keyword>
<sequence length="134" mass="13483">MLSLVDPDRVDPPVSGGDPVATLVVLSALGAVVAVVLWWSERRAARRRAVVERPVAEEVVLGLDDLTRVAGLLVLVRLLSAQDGSAQDGSAQDGSAQDARSATAQGDAVGDVAEGLAGGPPLDPVVGGGGGQQQ</sequence>
<comment type="caution">
    <text evidence="3">The sequence shown here is derived from an EMBL/GenBank/DDBJ whole genome shotgun (WGS) entry which is preliminary data.</text>
</comment>
<organism evidence="3 4">
    <name type="scientific">Saccharothrix longispora</name>
    <dbReference type="NCBI Taxonomy" id="33920"/>
    <lineage>
        <taxon>Bacteria</taxon>
        <taxon>Bacillati</taxon>
        <taxon>Actinomycetota</taxon>
        <taxon>Actinomycetes</taxon>
        <taxon>Pseudonocardiales</taxon>
        <taxon>Pseudonocardiaceae</taxon>
        <taxon>Saccharothrix</taxon>
    </lineage>
</organism>
<keyword evidence="2" id="KW-0812">Transmembrane</keyword>
<evidence type="ECO:0000256" key="2">
    <source>
        <dbReference type="SAM" id="Phobius"/>
    </source>
</evidence>
<feature type="region of interest" description="Disordered" evidence="1">
    <location>
        <begin position="83"/>
        <end position="134"/>
    </location>
</feature>
<evidence type="ECO:0000313" key="4">
    <source>
        <dbReference type="Proteomes" id="UP001268819"/>
    </source>
</evidence>
<dbReference type="EMBL" id="JAVDSG010000001">
    <property type="protein sequence ID" value="MDR6593909.1"/>
    <property type="molecule type" value="Genomic_DNA"/>
</dbReference>
<proteinExistence type="predicted"/>
<protein>
    <submittedName>
        <fullName evidence="3">Uncharacterized protein</fullName>
    </submittedName>
</protein>
<keyword evidence="2" id="KW-1133">Transmembrane helix</keyword>
<evidence type="ECO:0000256" key="1">
    <source>
        <dbReference type="SAM" id="MobiDB-lite"/>
    </source>
</evidence>
<feature type="compositionally biased region" description="Polar residues" evidence="1">
    <location>
        <begin position="83"/>
        <end position="104"/>
    </location>
</feature>
<name>A0ABU1PVI7_9PSEU</name>
<keyword evidence="4" id="KW-1185">Reference proteome</keyword>
<gene>
    <name evidence="3" type="ORF">J2S66_002293</name>
</gene>
<dbReference type="Proteomes" id="UP001268819">
    <property type="component" value="Unassembled WGS sequence"/>
</dbReference>